<name>A0A645DWB6_9ZZZZ</name>
<accession>A0A645DWB6</accession>
<sequence>MRNLLCCFVCCVTILAGCSKDDGCDYSQLLIGTWINSQVDAKPVLTDKVFTMQFREDGVEVYSTGYELDASNKRWIENDKFTYKVDGKSIIIEGQGAVSGLFYMEFEIVSIDAENLIYRVPVFKIDNVVYPDPKLYSMKRVRVDLRAKCLGTWYGRSTSPENVDGFHYWSYFPDGSFSYFYKDDLGHWVSKVDNNGGYFLYGNFLASNYSNDLQSGAVGLAYECWNVDIVGATMFWTGLRANNVTTSFRMDRASAPPVL</sequence>
<evidence type="ECO:0008006" key="2">
    <source>
        <dbReference type="Google" id="ProtNLM"/>
    </source>
</evidence>
<reference evidence="1" key="1">
    <citation type="submission" date="2019-08" db="EMBL/GenBank/DDBJ databases">
        <authorList>
            <person name="Kucharzyk K."/>
            <person name="Murdoch R.W."/>
            <person name="Higgins S."/>
            <person name="Loffler F."/>
        </authorList>
    </citation>
    <scope>NUCLEOTIDE SEQUENCE</scope>
</reference>
<dbReference type="AlphaFoldDB" id="A0A645DWB6"/>
<dbReference type="EMBL" id="VSSQ01040428">
    <property type="protein sequence ID" value="MPM93667.1"/>
    <property type="molecule type" value="Genomic_DNA"/>
</dbReference>
<organism evidence="1">
    <name type="scientific">bioreactor metagenome</name>
    <dbReference type="NCBI Taxonomy" id="1076179"/>
    <lineage>
        <taxon>unclassified sequences</taxon>
        <taxon>metagenomes</taxon>
        <taxon>ecological metagenomes</taxon>
    </lineage>
</organism>
<protein>
    <recommendedName>
        <fullName evidence="2">Lipocalin-like domain-containing protein</fullName>
    </recommendedName>
</protein>
<gene>
    <name evidence="1" type="ORF">SDC9_140807</name>
</gene>
<comment type="caution">
    <text evidence="1">The sequence shown here is derived from an EMBL/GenBank/DDBJ whole genome shotgun (WGS) entry which is preliminary data.</text>
</comment>
<evidence type="ECO:0000313" key="1">
    <source>
        <dbReference type="EMBL" id="MPM93667.1"/>
    </source>
</evidence>
<dbReference type="PROSITE" id="PS51257">
    <property type="entry name" value="PROKAR_LIPOPROTEIN"/>
    <property type="match status" value="1"/>
</dbReference>
<proteinExistence type="predicted"/>